<evidence type="ECO:0000256" key="1">
    <source>
        <dbReference type="ARBA" id="ARBA00004651"/>
    </source>
</evidence>
<protein>
    <submittedName>
        <fullName evidence="8">Type III secretion protein</fullName>
    </submittedName>
</protein>
<evidence type="ECO:0000256" key="6">
    <source>
        <dbReference type="ARBA" id="ARBA00023136"/>
    </source>
</evidence>
<evidence type="ECO:0000256" key="7">
    <source>
        <dbReference type="SAM" id="Phobius"/>
    </source>
</evidence>
<dbReference type="AlphaFoldDB" id="A0A368JWM8"/>
<keyword evidence="9" id="KW-1185">Reference proteome</keyword>
<dbReference type="Pfam" id="PF01311">
    <property type="entry name" value="Bac_export_1"/>
    <property type="match status" value="1"/>
</dbReference>
<evidence type="ECO:0000256" key="3">
    <source>
        <dbReference type="ARBA" id="ARBA00022475"/>
    </source>
</evidence>
<feature type="transmembrane region" description="Helical" evidence="7">
    <location>
        <begin position="138"/>
        <end position="156"/>
    </location>
</feature>
<dbReference type="PRINTS" id="PR00953">
    <property type="entry name" value="TYPE3IMRPROT"/>
</dbReference>
<organism evidence="8 9">
    <name type="scientific">Phyllobacterium salinisoli</name>
    <dbReference type="NCBI Taxonomy" id="1899321"/>
    <lineage>
        <taxon>Bacteria</taxon>
        <taxon>Pseudomonadati</taxon>
        <taxon>Pseudomonadota</taxon>
        <taxon>Alphaproteobacteria</taxon>
        <taxon>Hyphomicrobiales</taxon>
        <taxon>Phyllobacteriaceae</taxon>
        <taxon>Phyllobacterium</taxon>
    </lineage>
</organism>
<reference evidence="8 9" key="1">
    <citation type="submission" date="2018-07" db="EMBL/GenBank/DDBJ databases">
        <title>The draft genome of Phyllobacterium salinisoli.</title>
        <authorList>
            <person name="Liu L."/>
            <person name="Li L."/>
            <person name="Zhang X."/>
            <person name="Liang L."/>
        </authorList>
    </citation>
    <scope>NUCLEOTIDE SEQUENCE [LARGE SCALE GENOMIC DNA]</scope>
    <source>
        <strain evidence="8 9">LLAN61</strain>
    </source>
</reference>
<dbReference type="RefSeq" id="WP_114442819.1">
    <property type="nucleotide sequence ID" value="NZ_QOZG01000025.1"/>
</dbReference>
<evidence type="ECO:0000313" key="9">
    <source>
        <dbReference type="Proteomes" id="UP000253420"/>
    </source>
</evidence>
<keyword evidence="5 7" id="KW-1133">Transmembrane helix</keyword>
<feature type="transmembrane region" description="Helical" evidence="7">
    <location>
        <begin position="73"/>
        <end position="95"/>
    </location>
</feature>
<feature type="transmembrane region" description="Helical" evidence="7">
    <location>
        <begin position="14"/>
        <end position="36"/>
    </location>
</feature>
<comment type="similarity">
    <text evidence="2">Belongs to the FliR/MopE/SpaR family.</text>
</comment>
<dbReference type="GO" id="GO:0006605">
    <property type="term" value="P:protein targeting"/>
    <property type="evidence" value="ECO:0007669"/>
    <property type="project" value="InterPro"/>
</dbReference>
<keyword evidence="3" id="KW-1003">Cell membrane</keyword>
<dbReference type="InterPro" id="IPR002010">
    <property type="entry name" value="T3SS_IM_R"/>
</dbReference>
<keyword evidence="6 7" id="KW-0472">Membrane</keyword>
<dbReference type="GO" id="GO:0005886">
    <property type="term" value="C:plasma membrane"/>
    <property type="evidence" value="ECO:0007669"/>
    <property type="project" value="UniProtKB-SubCell"/>
</dbReference>
<sequence>MLDGTSIIQEWDSLLGGLILLIARSAAFFALCPLLSRNIIPHLVRFAIITVSALVCLPTVSLSLDGNFLPSGLFYIGLLFKELCLGYLLGVLTWLPMRSLEIAGVILDTQRGNMNGQEPNTVFGSQTTTTTIFLSQIFSGYFFAAGGWLTVTGLLYESMDLWPVLTPMPPLDDRTVLIFFKFLGAQFSVALTLVLPILGMMFIADVIIAYIARVAPSLNALTFGMPIKTAIMLFLLIFYLDVLYPRILSATGNVVIYLSSALVK</sequence>
<feature type="transmembrane region" description="Helical" evidence="7">
    <location>
        <begin position="176"/>
        <end position="208"/>
    </location>
</feature>
<dbReference type="Proteomes" id="UP000253420">
    <property type="component" value="Unassembled WGS sequence"/>
</dbReference>
<evidence type="ECO:0000256" key="4">
    <source>
        <dbReference type="ARBA" id="ARBA00022692"/>
    </source>
</evidence>
<comment type="caution">
    <text evidence="8">The sequence shown here is derived from an EMBL/GenBank/DDBJ whole genome shotgun (WGS) entry which is preliminary data.</text>
</comment>
<feature type="transmembrane region" description="Helical" evidence="7">
    <location>
        <begin position="220"/>
        <end position="240"/>
    </location>
</feature>
<keyword evidence="4 7" id="KW-0812">Transmembrane</keyword>
<dbReference type="OrthoDB" id="9807748at2"/>
<feature type="transmembrane region" description="Helical" evidence="7">
    <location>
        <begin position="43"/>
        <end position="61"/>
    </location>
</feature>
<evidence type="ECO:0000256" key="2">
    <source>
        <dbReference type="ARBA" id="ARBA00009772"/>
    </source>
</evidence>
<comment type="subcellular location">
    <subcellularLocation>
        <location evidence="1">Cell membrane</location>
        <topology evidence="1">Multi-pass membrane protein</topology>
    </subcellularLocation>
</comment>
<dbReference type="EMBL" id="QOZG01000025">
    <property type="protein sequence ID" value="RCS21566.1"/>
    <property type="molecule type" value="Genomic_DNA"/>
</dbReference>
<dbReference type="PANTHER" id="PTHR30065">
    <property type="entry name" value="FLAGELLAR BIOSYNTHETIC PROTEIN FLIR"/>
    <property type="match status" value="1"/>
</dbReference>
<accession>A0A368JWM8</accession>
<dbReference type="PANTHER" id="PTHR30065:SF1">
    <property type="entry name" value="SURFACE PRESENTATION OF ANTIGENS PROTEIN SPAR"/>
    <property type="match status" value="1"/>
</dbReference>
<gene>
    <name evidence="8" type="ORF">DUT91_23285</name>
</gene>
<proteinExistence type="inferred from homology"/>
<name>A0A368JWM8_9HYPH</name>
<evidence type="ECO:0000313" key="8">
    <source>
        <dbReference type="EMBL" id="RCS21566.1"/>
    </source>
</evidence>
<evidence type="ECO:0000256" key="5">
    <source>
        <dbReference type="ARBA" id="ARBA00022989"/>
    </source>
</evidence>